<dbReference type="Gene3D" id="6.20.10.20">
    <property type="match status" value="1"/>
</dbReference>
<evidence type="ECO:0000256" key="7">
    <source>
        <dbReference type="ARBA" id="ARBA00022804"/>
    </source>
</evidence>
<evidence type="ECO:0000256" key="3">
    <source>
        <dbReference type="ARBA" id="ARBA00006685"/>
    </source>
</evidence>
<keyword evidence="13" id="KW-1185">Reference proteome</keyword>
<keyword evidence="9" id="KW-0426">Late protein</keyword>
<dbReference type="Gene3D" id="2.10.25.20">
    <property type="entry name" value="reovirus attachment protein sigma1, domain 1"/>
    <property type="match status" value="1"/>
</dbReference>
<dbReference type="GO" id="GO:0042025">
    <property type="term" value="C:host cell nucleus"/>
    <property type="evidence" value="ECO:0007669"/>
    <property type="project" value="UniProtKB-SubCell"/>
</dbReference>
<dbReference type="KEGG" id="vg:1732693"/>
<dbReference type="InterPro" id="IPR009013">
    <property type="entry name" value="Attachment_protein_shaft_sf"/>
</dbReference>
<comment type="subcellular location">
    <subcellularLocation>
        <location evidence="1">Host nucleus</location>
    </subcellularLocation>
    <subcellularLocation>
        <location evidence="2">Virion</location>
    </subcellularLocation>
</comment>
<evidence type="ECO:0000256" key="11">
    <source>
        <dbReference type="ARBA" id="ARBA00023296"/>
    </source>
</evidence>
<name>Q9IIG6_ADEF1</name>
<dbReference type="GO" id="GO:0046718">
    <property type="term" value="P:symbiont entry into host cell"/>
    <property type="evidence" value="ECO:0007669"/>
    <property type="project" value="UniProtKB-KW"/>
</dbReference>
<dbReference type="EMBL" id="AF224336">
    <property type="protein sequence ID" value="AAF86941.1"/>
    <property type="molecule type" value="Genomic_DNA"/>
</dbReference>
<keyword evidence="6" id="KW-0945">Host-virus interaction</keyword>
<dbReference type="GO" id="GO:0007155">
    <property type="term" value="P:cell adhesion"/>
    <property type="evidence" value="ECO:0007669"/>
    <property type="project" value="InterPro"/>
</dbReference>
<evidence type="ECO:0000256" key="5">
    <source>
        <dbReference type="ARBA" id="ARBA00022562"/>
    </source>
</evidence>
<proteinExistence type="inferred from homology"/>
<keyword evidence="7" id="KW-1161">Viral attachment to host cell</keyword>
<evidence type="ECO:0000256" key="2">
    <source>
        <dbReference type="ARBA" id="ARBA00004328"/>
    </source>
</evidence>
<comment type="similarity">
    <text evidence="3">Belongs to the adenoviridae fiber family.</text>
</comment>
<keyword evidence="11" id="KW-1160">Virus entry into host cell</keyword>
<dbReference type="SUPFAM" id="SSF51225">
    <property type="entry name" value="Fibre shaft of virus attachment proteins"/>
    <property type="match status" value="3"/>
</dbReference>
<accession>Q9IIG6</accession>
<sequence>MAQSSKRLRRDAEAAKSDLNLVYPFFAPKINITPPFINVGEGLDVSGLTLRLKIGAGLTFNSDGELTVIGGDELKVSAPLMYQGGVLALNKGSNLFVQNGDLFGPIPSGPLYIDNQKMSVKIGDGLKLDGDQLALYIDPVFSSRNGVCDLNTTPPLTKSDNKLSVSIGNGLKLDGGALASAWKFKYPLKSVNSNVTLSLGSEFQTLNNELRCKLLSPLSSTSQGIALDLGAGLQLKNNRLTLAVSPPFSSTGGLSLLLDPSLRLISGALGLKPSSASCIVSSPAGVELKTGKGLGVTGGSLELKLAASTFSLTSATGQTITIKLLQMDSYICISFLGSVVLQAADFNVNDLTLLKFTVNFTENIDLTFSGSAISLIEFGTKVLKTREMVNVTFSSEGGVTQLSIDRTTPTSGSFDSVQFISTPFFAYLQ</sequence>
<evidence type="ECO:0000256" key="6">
    <source>
        <dbReference type="ARBA" id="ARBA00022581"/>
    </source>
</evidence>
<dbReference type="Pfam" id="PF00608">
    <property type="entry name" value="Adeno_shaft"/>
    <property type="match status" value="4"/>
</dbReference>
<dbReference type="OrthoDB" id="15597at10239"/>
<organismHost>
    <name type="scientific">Lithobates pipiens</name>
    <name type="common">Northern leopard frog</name>
    <name type="synonym">Rana pipiens</name>
    <dbReference type="NCBI Taxonomy" id="8404"/>
</organismHost>
<keyword evidence="8" id="KW-0946">Virion</keyword>
<dbReference type="GO" id="GO:0019028">
    <property type="term" value="C:viral capsid"/>
    <property type="evidence" value="ECO:0007669"/>
    <property type="project" value="UniProtKB-KW"/>
</dbReference>
<evidence type="ECO:0000313" key="13">
    <source>
        <dbReference type="Proteomes" id="UP000009247"/>
    </source>
</evidence>
<dbReference type="PRINTS" id="PR00307">
    <property type="entry name" value="ADENOVSFIBRE"/>
</dbReference>
<protein>
    <submittedName>
        <fullName evidence="12">Fiber</fullName>
    </submittedName>
</protein>
<organism evidence="12 13">
    <name type="scientific">Frog adenovirus 1 (strain ATCC VR-896)</name>
    <name type="common">FrAdV-1</name>
    <dbReference type="NCBI Taxonomy" id="114102"/>
    <lineage>
        <taxon>Viruses</taxon>
        <taxon>Varidnaviria</taxon>
        <taxon>Bamfordvirae</taxon>
        <taxon>Preplasmiviricota</taxon>
        <taxon>Polisuviricotina</taxon>
        <taxon>Pharingeaviricetes</taxon>
        <taxon>Rowavirales</taxon>
        <taxon>Adenoviridae</taxon>
        <taxon>Siadenovirus</taxon>
        <taxon>Siadenovirus ranae</taxon>
        <taxon>Frog adenovirus</taxon>
    </lineage>
</organism>
<keyword evidence="10" id="KW-1233">Viral attachment to host adhesion receptor</keyword>
<evidence type="ECO:0000256" key="8">
    <source>
        <dbReference type="ARBA" id="ARBA00022844"/>
    </source>
</evidence>
<dbReference type="GO" id="GO:0098671">
    <property type="term" value="P:adhesion receptor-mediated virion attachment to host cell"/>
    <property type="evidence" value="ECO:0007669"/>
    <property type="project" value="UniProtKB-KW"/>
</dbReference>
<evidence type="ECO:0000256" key="1">
    <source>
        <dbReference type="ARBA" id="ARBA00004147"/>
    </source>
</evidence>
<evidence type="ECO:0000256" key="9">
    <source>
        <dbReference type="ARBA" id="ARBA00022921"/>
    </source>
</evidence>
<keyword evidence="5" id="KW-1048">Host nucleus</keyword>
<dbReference type="InterPro" id="IPR000931">
    <property type="entry name" value="Adeno_fibre"/>
</dbReference>
<dbReference type="GeneID" id="1732693"/>
<dbReference type="InterPro" id="IPR000939">
    <property type="entry name" value="Adenobir_fibre_prot_rpt/shaft"/>
</dbReference>
<dbReference type="RefSeq" id="NP_062452.1">
    <property type="nucleotide sequence ID" value="NC_002501.1"/>
</dbReference>
<dbReference type="Proteomes" id="UP000009247">
    <property type="component" value="Segment"/>
</dbReference>
<keyword evidence="4" id="KW-0167">Capsid protein</keyword>
<evidence type="ECO:0000313" key="12">
    <source>
        <dbReference type="EMBL" id="AAF86941.1"/>
    </source>
</evidence>
<reference evidence="12 13" key="1">
    <citation type="journal article" date="2000" name="J. Gen. Virol.">
        <title>DNA sequence of frog adenovirus.</title>
        <authorList>
            <person name="Davison A.J."/>
            <person name="Wright K.M."/>
            <person name="Harrach B."/>
        </authorList>
    </citation>
    <scope>NUCLEOTIDE SEQUENCE [LARGE SCALE GENOMIC DNA]</scope>
    <source>
        <strain evidence="13">ATCC VR-896</strain>
    </source>
</reference>
<evidence type="ECO:0000256" key="10">
    <source>
        <dbReference type="ARBA" id="ARBA00023165"/>
    </source>
</evidence>
<evidence type="ECO:0000256" key="4">
    <source>
        <dbReference type="ARBA" id="ARBA00022561"/>
    </source>
</evidence>